<dbReference type="CDD" id="cd00593">
    <property type="entry name" value="RIBOc"/>
    <property type="match status" value="1"/>
</dbReference>
<dbReference type="AlphaFoldDB" id="A0A250LLB7"/>
<dbReference type="GO" id="GO:0003725">
    <property type="term" value="F:double-stranded RNA binding"/>
    <property type="evidence" value="ECO:0007669"/>
    <property type="project" value="TreeGrafter"/>
</dbReference>
<dbReference type="GO" id="GO:0008033">
    <property type="term" value="P:tRNA processing"/>
    <property type="evidence" value="ECO:0007669"/>
    <property type="project" value="UniProtKB-KW"/>
</dbReference>
<evidence type="ECO:0000256" key="3">
    <source>
        <dbReference type="ARBA" id="ARBA00022552"/>
    </source>
</evidence>
<dbReference type="GO" id="GO:0006364">
    <property type="term" value="P:rRNA processing"/>
    <property type="evidence" value="ECO:0007669"/>
    <property type="project" value="UniProtKB-UniRule"/>
</dbReference>
<evidence type="ECO:0000256" key="5">
    <source>
        <dbReference type="ARBA" id="ARBA00022722"/>
    </source>
</evidence>
<dbReference type="FunFam" id="1.10.1520.10:FF:000001">
    <property type="entry name" value="Ribonuclease 3"/>
    <property type="match status" value="1"/>
</dbReference>
<dbReference type="EMBL" id="AP018360">
    <property type="protein sequence ID" value="BBA45313.1"/>
    <property type="molecule type" value="Genomic_DNA"/>
</dbReference>
<dbReference type="Gene3D" id="3.30.160.20">
    <property type="match status" value="1"/>
</dbReference>
<name>A0A250LLB7_9BURK</name>
<evidence type="ECO:0000256" key="9">
    <source>
        <dbReference type="HAMAP-Rule" id="MF_00104"/>
    </source>
</evidence>
<dbReference type="EC" id="3.1.26.3" evidence="9"/>
<keyword evidence="9" id="KW-0699">rRNA-binding</keyword>
<dbReference type="Pfam" id="PF00035">
    <property type="entry name" value="dsrm"/>
    <property type="match status" value="1"/>
</dbReference>
<keyword evidence="3 9" id="KW-0698">rRNA processing</keyword>
<keyword evidence="12" id="KW-0614">Plasmid</keyword>
<dbReference type="InterPro" id="IPR000999">
    <property type="entry name" value="RNase_III_dom"/>
</dbReference>
<dbReference type="CDD" id="cd10845">
    <property type="entry name" value="DSRM_RNAse_III_family"/>
    <property type="match status" value="1"/>
</dbReference>
<evidence type="ECO:0000256" key="4">
    <source>
        <dbReference type="ARBA" id="ARBA00022664"/>
    </source>
</evidence>
<keyword evidence="7 9" id="KW-0378">Hydrolase</keyword>
<evidence type="ECO:0000259" key="11">
    <source>
        <dbReference type="PROSITE" id="PS50142"/>
    </source>
</evidence>
<gene>
    <name evidence="9" type="primary">rnc</name>
    <name evidence="12" type="ORF">BCCH1_78240</name>
</gene>
<feature type="binding site" evidence="9">
    <location>
        <position position="133"/>
    </location>
    <ligand>
        <name>Mg(2+)</name>
        <dbReference type="ChEBI" id="CHEBI:18420"/>
    </ligand>
</feature>
<feature type="domain" description="DRBM" evidence="10">
    <location>
        <begin position="171"/>
        <end position="241"/>
    </location>
</feature>
<dbReference type="InterPro" id="IPR014720">
    <property type="entry name" value="dsRBD_dom"/>
</dbReference>
<evidence type="ECO:0000256" key="8">
    <source>
        <dbReference type="ARBA" id="ARBA00022884"/>
    </source>
</evidence>
<feature type="binding site" evidence="9">
    <location>
        <position position="57"/>
    </location>
    <ligand>
        <name>Mg(2+)</name>
        <dbReference type="ChEBI" id="CHEBI:18420"/>
    </ligand>
</feature>
<dbReference type="GO" id="GO:0005737">
    <property type="term" value="C:cytoplasm"/>
    <property type="evidence" value="ECO:0007669"/>
    <property type="project" value="UniProtKB-SubCell"/>
</dbReference>
<feature type="domain" description="RNase III" evidence="11">
    <location>
        <begin position="22"/>
        <end position="144"/>
    </location>
</feature>
<dbReference type="SUPFAM" id="SSF54768">
    <property type="entry name" value="dsRNA-binding domain-like"/>
    <property type="match status" value="1"/>
</dbReference>
<keyword evidence="9" id="KW-0460">Magnesium</keyword>
<keyword evidence="5 9" id="KW-0540">Nuclease</keyword>
<evidence type="ECO:0000256" key="6">
    <source>
        <dbReference type="ARBA" id="ARBA00022759"/>
    </source>
</evidence>
<keyword evidence="9" id="KW-0819">tRNA processing</keyword>
<dbReference type="GO" id="GO:0019843">
    <property type="term" value="F:rRNA binding"/>
    <property type="evidence" value="ECO:0007669"/>
    <property type="project" value="UniProtKB-KW"/>
</dbReference>
<dbReference type="SMART" id="SM00535">
    <property type="entry name" value="RIBOc"/>
    <property type="match status" value="1"/>
</dbReference>
<proteinExistence type="inferred from homology"/>
<comment type="catalytic activity">
    <reaction evidence="1 9">
        <text>Endonucleolytic cleavage to 5'-phosphomonoester.</text>
        <dbReference type="EC" id="3.1.26.3"/>
    </reaction>
</comment>
<dbReference type="Pfam" id="PF14622">
    <property type="entry name" value="Ribonucleas_3_3"/>
    <property type="match status" value="1"/>
</dbReference>
<dbReference type="InterPro" id="IPR036389">
    <property type="entry name" value="RNase_III_sf"/>
</dbReference>
<reference evidence="12" key="1">
    <citation type="journal article" date="2016" name="Biosci. Biotechnol. Biochem.">
        <title>Bioconversion of AHX to AOH by resting cells of Burkholderia contaminans CH-1.</title>
        <authorList>
            <person name="Choi J.H."/>
            <person name="Kikuchi A."/>
            <person name="Pumkaeo P."/>
            <person name="Hirai H."/>
            <person name="Tokuyama S."/>
            <person name="Kawagishi H."/>
        </authorList>
    </citation>
    <scope>NUCLEOTIDE SEQUENCE</scope>
    <source>
        <strain evidence="12">CH-1</strain>
        <plasmid evidence="12">pBC453</plasmid>
    </source>
</reference>
<comment type="function">
    <text evidence="9">Digests double-stranded RNA. Involved in the processing of primary rRNA transcript to yield the immediate precursors to the large and small rRNAs (23S and 16S). Processes some mRNAs, and tRNAs when they are encoded in the rRNA operon. Processes pre-crRNA and tracrRNA of type II CRISPR loci if present in the organism.</text>
</comment>
<dbReference type="HAMAP" id="MF_00104">
    <property type="entry name" value="RNase_III"/>
    <property type="match status" value="1"/>
</dbReference>
<dbReference type="PANTHER" id="PTHR11207">
    <property type="entry name" value="RIBONUCLEASE III"/>
    <property type="match status" value="1"/>
</dbReference>
<comment type="cofactor">
    <cofactor evidence="9">
        <name>Mg(2+)</name>
        <dbReference type="ChEBI" id="CHEBI:18420"/>
    </cofactor>
</comment>
<dbReference type="SMART" id="SM00358">
    <property type="entry name" value="DSRM"/>
    <property type="match status" value="1"/>
</dbReference>
<dbReference type="PROSITE" id="PS50137">
    <property type="entry name" value="DS_RBD"/>
    <property type="match status" value="1"/>
</dbReference>
<keyword evidence="9" id="KW-0479">Metal-binding</keyword>
<feature type="active site" evidence="9">
    <location>
        <position position="133"/>
    </location>
</feature>
<dbReference type="PROSITE" id="PS50142">
    <property type="entry name" value="RNASE_3_2"/>
    <property type="match status" value="1"/>
</dbReference>
<comment type="subunit">
    <text evidence="9">Homodimer.</text>
</comment>
<dbReference type="NCBIfam" id="TIGR02191">
    <property type="entry name" value="RNaseIII"/>
    <property type="match status" value="1"/>
</dbReference>
<sequence length="245" mass="27156">MPLAGIHAGLAFAGPYTPLMNPNALEQLLDYTFSNRSLFELALTHQSFSETHNERLEFLGDSILSGSVAALLYERFPRLSEGGLSRIRSNLVRESTLHEIAVALNLGAWLKLGEAEISAGGRSRPSILADAFEAILGGVFLDGGFPPAERLVRRIYTPVLDTIDIRHFGKDPKSRLQEFLQARHIPVPAYSIIAVLDHEQPRRYQSECVVKTLRQRTTGIGLNRRAAEREAAQRMLSILEQSAPT</sequence>
<geneLocation type="plasmid" evidence="12">
    <name>pBC453</name>
</geneLocation>
<dbReference type="PROSITE" id="PS00517">
    <property type="entry name" value="RNASE_3_1"/>
    <property type="match status" value="1"/>
</dbReference>
<evidence type="ECO:0000256" key="1">
    <source>
        <dbReference type="ARBA" id="ARBA00000109"/>
    </source>
</evidence>
<dbReference type="GO" id="GO:0006397">
    <property type="term" value="P:mRNA processing"/>
    <property type="evidence" value="ECO:0007669"/>
    <property type="project" value="UniProtKB-UniRule"/>
</dbReference>
<keyword evidence="4 9" id="KW-0507">mRNA processing</keyword>
<keyword evidence="6 9" id="KW-0255">Endonuclease</keyword>
<dbReference type="PANTHER" id="PTHR11207:SF0">
    <property type="entry name" value="RIBONUCLEASE 3"/>
    <property type="match status" value="1"/>
</dbReference>
<comment type="subcellular location">
    <subcellularLocation>
        <location evidence="9">Cytoplasm</location>
    </subcellularLocation>
</comment>
<dbReference type="GO" id="GO:0004525">
    <property type="term" value="F:ribonuclease III activity"/>
    <property type="evidence" value="ECO:0007669"/>
    <property type="project" value="UniProtKB-UniRule"/>
</dbReference>
<organism evidence="12">
    <name type="scientific">Burkholderia contaminans</name>
    <dbReference type="NCBI Taxonomy" id="488447"/>
    <lineage>
        <taxon>Bacteria</taxon>
        <taxon>Pseudomonadati</taxon>
        <taxon>Pseudomonadota</taxon>
        <taxon>Betaproteobacteria</taxon>
        <taxon>Burkholderiales</taxon>
        <taxon>Burkholderiaceae</taxon>
        <taxon>Burkholderia</taxon>
        <taxon>Burkholderia cepacia complex</taxon>
    </lineage>
</organism>
<accession>A0A250LLB7</accession>
<evidence type="ECO:0000313" key="12">
    <source>
        <dbReference type="EMBL" id="BBA45313.1"/>
    </source>
</evidence>
<comment type="similarity">
    <text evidence="2">Belongs to the ribonuclease III family.</text>
</comment>
<dbReference type="Gene3D" id="1.10.1520.10">
    <property type="entry name" value="Ribonuclease III domain"/>
    <property type="match status" value="1"/>
</dbReference>
<reference evidence="12" key="2">
    <citation type="journal article" date="2017" name="Genome Announc.">
        <title>High-Quality Draft Genome Sequence of Burkholderia contaminans CH-1, a Gram-Negative Bacterium That Metabolizes 2-Azahypoxanthine, a Plant Growth-Regulating Compound.</title>
        <authorList>
            <person name="Choi J.-H."/>
            <person name="Sugiura H."/>
            <person name="Moriuchi R."/>
            <person name="Kawagishi H."/>
            <person name="Dohra H."/>
        </authorList>
    </citation>
    <scope>NUCLEOTIDE SEQUENCE</scope>
    <source>
        <strain evidence="12">CH-1</strain>
        <plasmid evidence="12">pBC453</plasmid>
    </source>
</reference>
<keyword evidence="9" id="KW-0963">Cytoplasm</keyword>
<dbReference type="SUPFAM" id="SSF69065">
    <property type="entry name" value="RNase III domain-like"/>
    <property type="match status" value="1"/>
</dbReference>
<feature type="binding site" evidence="9">
    <location>
        <position position="130"/>
    </location>
    <ligand>
        <name>Mg(2+)</name>
        <dbReference type="ChEBI" id="CHEBI:18420"/>
    </ligand>
</feature>
<evidence type="ECO:0000256" key="7">
    <source>
        <dbReference type="ARBA" id="ARBA00022801"/>
    </source>
</evidence>
<evidence type="ECO:0000256" key="2">
    <source>
        <dbReference type="ARBA" id="ARBA00010183"/>
    </source>
</evidence>
<dbReference type="GO" id="GO:0046872">
    <property type="term" value="F:metal ion binding"/>
    <property type="evidence" value="ECO:0007669"/>
    <property type="project" value="UniProtKB-KW"/>
</dbReference>
<dbReference type="InterPro" id="IPR011907">
    <property type="entry name" value="RNase_III"/>
</dbReference>
<dbReference type="GO" id="GO:0010468">
    <property type="term" value="P:regulation of gene expression"/>
    <property type="evidence" value="ECO:0007669"/>
    <property type="project" value="TreeGrafter"/>
</dbReference>
<protein>
    <recommendedName>
        <fullName evidence="9">Ribonuclease 3</fullName>
        <ecNumber evidence="9">3.1.26.3</ecNumber>
    </recommendedName>
    <alternativeName>
        <fullName evidence="9">Ribonuclease III</fullName>
        <shortName evidence="9">RNase III</shortName>
    </alternativeName>
</protein>
<evidence type="ECO:0000259" key="10">
    <source>
        <dbReference type="PROSITE" id="PS50137"/>
    </source>
</evidence>
<feature type="active site" evidence="9">
    <location>
        <position position="61"/>
    </location>
</feature>
<keyword evidence="8 9" id="KW-0694">RNA-binding</keyword>